<gene>
    <name evidence="1" type="ORF">NOO_LOCUS4586</name>
</gene>
<organism evidence="3">
    <name type="scientific">Onchocerca ochengi</name>
    <name type="common">Filarial nematode worm</name>
    <dbReference type="NCBI Taxonomy" id="42157"/>
    <lineage>
        <taxon>Eukaryota</taxon>
        <taxon>Metazoa</taxon>
        <taxon>Ecdysozoa</taxon>
        <taxon>Nematoda</taxon>
        <taxon>Chromadorea</taxon>
        <taxon>Rhabditida</taxon>
        <taxon>Spirurina</taxon>
        <taxon>Spiruromorpha</taxon>
        <taxon>Filarioidea</taxon>
        <taxon>Onchocercidae</taxon>
        <taxon>Onchocerca</taxon>
    </lineage>
</organism>
<evidence type="ECO:0000313" key="2">
    <source>
        <dbReference type="Proteomes" id="UP000271087"/>
    </source>
</evidence>
<protein>
    <submittedName>
        <fullName evidence="3">Zinc finger, CCHC-type</fullName>
    </submittedName>
</protein>
<dbReference type="AlphaFoldDB" id="A0A182E976"/>
<reference evidence="3" key="1">
    <citation type="submission" date="2016-06" db="UniProtKB">
        <authorList>
            <consortium name="WormBaseParasite"/>
        </authorList>
    </citation>
    <scope>IDENTIFICATION</scope>
</reference>
<proteinExistence type="predicted"/>
<reference evidence="1 2" key="2">
    <citation type="submission" date="2018-08" db="EMBL/GenBank/DDBJ databases">
        <authorList>
            <person name="Laetsch R D."/>
            <person name="Stevens L."/>
            <person name="Kumar S."/>
            <person name="Blaxter L. M."/>
        </authorList>
    </citation>
    <scope>NUCLEOTIDE SEQUENCE [LARGE SCALE GENOMIC DNA]</scope>
</reference>
<accession>A0A182E976</accession>
<evidence type="ECO:0000313" key="3">
    <source>
        <dbReference type="WBParaSite" id="nOo.2.0.1.t04586-RA"/>
    </source>
</evidence>
<keyword evidence="2" id="KW-1185">Reference proteome</keyword>
<evidence type="ECO:0000313" key="1">
    <source>
        <dbReference type="EMBL" id="VDK73678.1"/>
    </source>
</evidence>
<dbReference type="WBParaSite" id="nOo.2.0.1.t04586-RA">
    <property type="protein sequence ID" value="nOo.2.0.1.t04586-RA"/>
    <property type="gene ID" value="nOo.2.0.1.g04586"/>
</dbReference>
<name>A0A182E976_ONCOC</name>
<dbReference type="EMBL" id="UYRW01001063">
    <property type="protein sequence ID" value="VDK73678.1"/>
    <property type="molecule type" value="Genomic_DNA"/>
</dbReference>
<dbReference type="Proteomes" id="UP000271087">
    <property type="component" value="Unassembled WGS sequence"/>
</dbReference>
<sequence>MILELCLEQAVTMKTYATGNQLKESKWLELKQSLIMTAANTVVFDNDSGIVVDNNMIDEKEENKNDDP</sequence>